<name>A0A836L199_9TRYP</name>
<dbReference type="RefSeq" id="XP_067752893.1">
    <property type="nucleotide sequence ID" value="XM_067896736.1"/>
</dbReference>
<organism evidence="2 3">
    <name type="scientific">Porcisia hertigi</name>
    <dbReference type="NCBI Taxonomy" id="2761500"/>
    <lineage>
        <taxon>Eukaryota</taxon>
        <taxon>Discoba</taxon>
        <taxon>Euglenozoa</taxon>
        <taxon>Kinetoplastea</taxon>
        <taxon>Metakinetoplastina</taxon>
        <taxon>Trypanosomatida</taxon>
        <taxon>Trypanosomatidae</taxon>
        <taxon>Leishmaniinae</taxon>
        <taxon>Porcisia</taxon>
    </lineage>
</organism>
<dbReference type="Proteomes" id="UP000674318">
    <property type="component" value="Unassembled WGS sequence"/>
</dbReference>
<evidence type="ECO:0000256" key="1">
    <source>
        <dbReference type="SAM" id="MobiDB-lite"/>
    </source>
</evidence>
<reference evidence="2 3" key="1">
    <citation type="submission" date="2021-02" db="EMBL/GenBank/DDBJ databases">
        <title>Porcisia hertigi Genome sequencing and assembly.</title>
        <authorList>
            <person name="Almutairi H."/>
            <person name="Gatherer D."/>
        </authorList>
    </citation>
    <scope>NUCLEOTIDE SEQUENCE [LARGE SCALE GENOMIC DNA]</scope>
    <source>
        <strain evidence="2 3">C119</strain>
    </source>
</reference>
<dbReference type="OrthoDB" id="250059at2759"/>
<evidence type="ECO:0000313" key="2">
    <source>
        <dbReference type="EMBL" id="KAG5490565.1"/>
    </source>
</evidence>
<feature type="region of interest" description="Disordered" evidence="1">
    <location>
        <begin position="276"/>
        <end position="297"/>
    </location>
</feature>
<keyword evidence="3" id="KW-1185">Reference proteome</keyword>
<comment type="caution">
    <text evidence="2">The sequence shown here is derived from an EMBL/GenBank/DDBJ whole genome shotgun (WGS) entry which is preliminary data.</text>
</comment>
<sequence length="437" mass="47085">MQCIPSRGCDLTHTLTDRTLAVEQIMGGRSLLPPSPAADQLLRLLRESGHPCASPAKQGGSSDVLEWTPTSFSAANITRHCPSSGRVASSFAAAGAHSMLGEMLQFFAESMTRLFVIGVADPSVRAFPSEWERRLHAPAAASLRQHHLYELQGFSTLFMFVWGKVAASFPFSIGQGEEQALLEPAAGTTVASYTPIMSASGDALAKGPKEEQPVTHPLPPSASPSTERRTLPIHTAIEKSSNCSATCGKNMEQGRPCIPLTSATLFLPDVKASPPIVVKKQPKDNSSSAAPSRSERQPATLAVFQHSLTAQAKTQKPFLPSIPREGLVPSTAHREYATREGEWLHSTTYGAANNNAPRLHTSEQSAVGAAASHPTSSRTLSVEKAMQLSRERELQKELGVRRVRNYAAEADMRDYLHSYEANLRSVLDEDVAIEGSV</sequence>
<dbReference type="EMBL" id="JAFJZO010000036">
    <property type="protein sequence ID" value="KAG5490565.1"/>
    <property type="molecule type" value="Genomic_DNA"/>
</dbReference>
<evidence type="ECO:0000313" key="3">
    <source>
        <dbReference type="Proteomes" id="UP000674318"/>
    </source>
</evidence>
<dbReference type="GeneID" id="94286813"/>
<dbReference type="AlphaFoldDB" id="A0A836L199"/>
<gene>
    <name evidence="2" type="ORF">JKF63_00685</name>
</gene>
<dbReference type="KEGG" id="phet:94286813"/>
<feature type="region of interest" description="Disordered" evidence="1">
    <location>
        <begin position="201"/>
        <end position="228"/>
    </location>
</feature>
<protein>
    <submittedName>
        <fullName evidence="2">Uncharacterized protein</fullName>
    </submittedName>
</protein>
<accession>A0A836L199</accession>
<proteinExistence type="predicted"/>